<dbReference type="SUPFAM" id="SSF46785">
    <property type="entry name" value="Winged helix' DNA-binding domain"/>
    <property type="match status" value="1"/>
</dbReference>
<feature type="compositionally biased region" description="Gly residues" evidence="1">
    <location>
        <begin position="168"/>
        <end position="177"/>
    </location>
</feature>
<name>A0ABZ0VDQ7_9MICO</name>
<feature type="region of interest" description="Disordered" evidence="1">
    <location>
        <begin position="139"/>
        <end position="197"/>
    </location>
</feature>
<evidence type="ECO:0000313" key="3">
    <source>
        <dbReference type="Proteomes" id="UP001324533"/>
    </source>
</evidence>
<dbReference type="Proteomes" id="UP001324533">
    <property type="component" value="Chromosome"/>
</dbReference>
<gene>
    <name evidence="2" type="ORF">T9R20_16410</name>
</gene>
<accession>A0ABZ0VDQ7</accession>
<proteinExistence type="predicted"/>
<evidence type="ECO:0000313" key="2">
    <source>
        <dbReference type="EMBL" id="WQB70260.1"/>
    </source>
</evidence>
<dbReference type="RefSeq" id="WP_322410410.1">
    <property type="nucleotide sequence ID" value="NZ_CP139779.1"/>
</dbReference>
<dbReference type="EMBL" id="CP139779">
    <property type="protein sequence ID" value="WQB70260.1"/>
    <property type="molecule type" value="Genomic_DNA"/>
</dbReference>
<feature type="compositionally biased region" description="Basic and acidic residues" evidence="1">
    <location>
        <begin position="139"/>
        <end position="149"/>
    </location>
</feature>
<keyword evidence="3" id="KW-1185">Reference proteome</keyword>
<organism evidence="2 3">
    <name type="scientific">Microbacterium invictum</name>
    <dbReference type="NCBI Taxonomy" id="515415"/>
    <lineage>
        <taxon>Bacteria</taxon>
        <taxon>Bacillati</taxon>
        <taxon>Actinomycetota</taxon>
        <taxon>Actinomycetes</taxon>
        <taxon>Micrococcales</taxon>
        <taxon>Microbacteriaceae</taxon>
        <taxon>Microbacterium</taxon>
    </lineage>
</organism>
<dbReference type="InterPro" id="IPR036388">
    <property type="entry name" value="WH-like_DNA-bd_sf"/>
</dbReference>
<dbReference type="Gene3D" id="1.10.10.10">
    <property type="entry name" value="Winged helix-like DNA-binding domain superfamily/Winged helix DNA-binding domain"/>
    <property type="match status" value="1"/>
</dbReference>
<dbReference type="InterPro" id="IPR036390">
    <property type="entry name" value="WH_DNA-bd_sf"/>
</dbReference>
<sequence length="197" mass="21738">MNTESRDTPHPADRPLGFWLRATDALISREVDAALAAHDADRREWMVLNVLAGEVDARGFRERLARKPKMLRHLADRGLIAREGDDWTLTAEGRARRDLLAETVTGIRARVAGAVSPEDYRTTIASLEAIARELGFSEEDPRPWREGPRHPRHRFGLRPFGPGEPRPGEGGGPGPRFGGNPHHGFRGAGPRPDADAV</sequence>
<protein>
    <recommendedName>
        <fullName evidence="4">HTH marR-type domain-containing protein</fullName>
    </recommendedName>
</protein>
<evidence type="ECO:0000256" key="1">
    <source>
        <dbReference type="SAM" id="MobiDB-lite"/>
    </source>
</evidence>
<reference evidence="2 3" key="1">
    <citation type="submission" date="2023-06" db="EMBL/GenBank/DDBJ databases">
        <title>Rock-solubilizing bacteria, Microbacterium invictum, promotes re-establishment of vegetation in rocky wasteland by accelerating rock bio-weathering and reshaping soil bacterial community.</title>
        <authorList>
            <person name="Liu C."/>
        </authorList>
    </citation>
    <scope>NUCLEOTIDE SEQUENCE [LARGE SCALE GENOMIC DNA]</scope>
    <source>
        <strain evidence="2 3">X-18</strain>
    </source>
</reference>
<evidence type="ECO:0008006" key="4">
    <source>
        <dbReference type="Google" id="ProtNLM"/>
    </source>
</evidence>